<dbReference type="Proteomes" id="UP001229421">
    <property type="component" value="Unassembled WGS sequence"/>
</dbReference>
<keyword evidence="3" id="KW-1185">Reference proteome</keyword>
<dbReference type="PANTHER" id="PTHR31672:SF10">
    <property type="entry name" value="F-BOX DOMAIN-CONTAINING PROTEIN"/>
    <property type="match status" value="1"/>
</dbReference>
<proteinExistence type="predicted"/>
<comment type="caution">
    <text evidence="2">The sequence shown here is derived from an EMBL/GenBank/DDBJ whole genome shotgun (WGS) entry which is preliminary data.</text>
</comment>
<dbReference type="SMART" id="SM00256">
    <property type="entry name" value="FBOX"/>
    <property type="match status" value="1"/>
</dbReference>
<dbReference type="PANTHER" id="PTHR31672">
    <property type="entry name" value="BNACNNG10540D PROTEIN"/>
    <property type="match status" value="1"/>
</dbReference>
<protein>
    <recommendedName>
        <fullName evidence="1">F-box domain-containing protein</fullName>
    </recommendedName>
</protein>
<evidence type="ECO:0000313" key="2">
    <source>
        <dbReference type="EMBL" id="KAK1420311.1"/>
    </source>
</evidence>
<sequence length="398" mass="45693">MSDNLPFEIQLEIMKKLPVKSLIQFRSVSKTWKYTIDSTHFISTYSSQAPHLLVSHEHDSIYISIADDHNFPQHQLSLTTPQLIHHCDTIDSSHGLLCLYIDYLSFHPTHFKMNMVVLWNVSIRKLVGVVVPNVGNGMFKTEVGFGVCRETVDPKIVKITYIDNEKDVETVTSIPWQVEVFSLSDGVWRLPYNNLPRKSIRLTHVQVALDGFIYWLAENRIRMDNENKTCSLIVSFDMTSEEFREVRLPDCLAQTARCNLYMSKLRESLVVVEQSVEANNLDFVVWIMEDGVSKSFTKLFGGNVYTPEYAWVLGFRNNGEVIIEIIDDGAGKLVVYEPSSEHINDLGIINMKWSLSVCSYKETLLLLDHPYLTVYNGNNTLKFEDDLSHEQIKSLLKM</sequence>
<accession>A0AAD8KFW9</accession>
<name>A0AAD8KFW9_TARER</name>
<feature type="domain" description="F-box" evidence="1">
    <location>
        <begin position="1"/>
        <end position="45"/>
    </location>
</feature>
<dbReference type="PROSITE" id="PS50181">
    <property type="entry name" value="FBOX"/>
    <property type="match status" value="1"/>
</dbReference>
<dbReference type="Pfam" id="PF00646">
    <property type="entry name" value="F-box"/>
    <property type="match status" value="1"/>
</dbReference>
<evidence type="ECO:0000259" key="1">
    <source>
        <dbReference type="PROSITE" id="PS50181"/>
    </source>
</evidence>
<dbReference type="SUPFAM" id="SSF81383">
    <property type="entry name" value="F-box domain"/>
    <property type="match status" value="1"/>
</dbReference>
<dbReference type="AlphaFoldDB" id="A0AAD8KFW9"/>
<evidence type="ECO:0000313" key="3">
    <source>
        <dbReference type="Proteomes" id="UP001229421"/>
    </source>
</evidence>
<dbReference type="InterPro" id="IPR050796">
    <property type="entry name" value="SCF_F-box_component"/>
</dbReference>
<organism evidence="2 3">
    <name type="scientific">Tagetes erecta</name>
    <name type="common">African marigold</name>
    <dbReference type="NCBI Taxonomy" id="13708"/>
    <lineage>
        <taxon>Eukaryota</taxon>
        <taxon>Viridiplantae</taxon>
        <taxon>Streptophyta</taxon>
        <taxon>Embryophyta</taxon>
        <taxon>Tracheophyta</taxon>
        <taxon>Spermatophyta</taxon>
        <taxon>Magnoliopsida</taxon>
        <taxon>eudicotyledons</taxon>
        <taxon>Gunneridae</taxon>
        <taxon>Pentapetalae</taxon>
        <taxon>asterids</taxon>
        <taxon>campanulids</taxon>
        <taxon>Asterales</taxon>
        <taxon>Asteraceae</taxon>
        <taxon>Asteroideae</taxon>
        <taxon>Heliantheae alliance</taxon>
        <taxon>Tageteae</taxon>
        <taxon>Tagetes</taxon>
    </lineage>
</organism>
<dbReference type="InterPro" id="IPR017451">
    <property type="entry name" value="F-box-assoc_interact_dom"/>
</dbReference>
<dbReference type="InterPro" id="IPR001810">
    <property type="entry name" value="F-box_dom"/>
</dbReference>
<gene>
    <name evidence="2" type="ORF">QVD17_21809</name>
</gene>
<dbReference type="Gene3D" id="1.20.1280.50">
    <property type="match status" value="1"/>
</dbReference>
<dbReference type="InterPro" id="IPR006527">
    <property type="entry name" value="F-box-assoc_dom_typ1"/>
</dbReference>
<dbReference type="EMBL" id="JAUHHV010000006">
    <property type="protein sequence ID" value="KAK1420311.1"/>
    <property type="molecule type" value="Genomic_DNA"/>
</dbReference>
<dbReference type="NCBIfam" id="TIGR01640">
    <property type="entry name" value="F_box_assoc_1"/>
    <property type="match status" value="1"/>
</dbReference>
<dbReference type="InterPro" id="IPR036047">
    <property type="entry name" value="F-box-like_dom_sf"/>
</dbReference>
<dbReference type="Pfam" id="PF07734">
    <property type="entry name" value="FBA_1"/>
    <property type="match status" value="1"/>
</dbReference>
<reference evidence="2" key="1">
    <citation type="journal article" date="2023" name="bioRxiv">
        <title>Improved chromosome-level genome assembly for marigold (Tagetes erecta).</title>
        <authorList>
            <person name="Jiang F."/>
            <person name="Yuan L."/>
            <person name="Wang S."/>
            <person name="Wang H."/>
            <person name="Xu D."/>
            <person name="Wang A."/>
            <person name="Fan W."/>
        </authorList>
    </citation>
    <scope>NUCLEOTIDE SEQUENCE</scope>
    <source>
        <strain evidence="2">WSJ</strain>
        <tissue evidence="2">Leaf</tissue>
    </source>
</reference>